<evidence type="ECO:0000256" key="1">
    <source>
        <dbReference type="ARBA" id="ARBA00004245"/>
    </source>
</evidence>
<dbReference type="InterPro" id="IPR044079">
    <property type="entry name" value="Ubl_TBCE"/>
</dbReference>
<comment type="subcellular location">
    <subcellularLocation>
        <location evidence="1">Cytoplasm</location>
        <location evidence="1">Cytoskeleton</location>
    </subcellularLocation>
</comment>
<evidence type="ECO:0000256" key="7">
    <source>
        <dbReference type="ARBA" id="ARBA00023186"/>
    </source>
</evidence>
<keyword evidence="7" id="KW-0143">Chaperone</keyword>
<name>A0ABR0ZVI1_HUSHU</name>
<dbReference type="SUPFAM" id="SSF52047">
    <property type="entry name" value="RNI-like"/>
    <property type="match status" value="1"/>
</dbReference>
<keyword evidence="13" id="KW-1185">Reference proteome</keyword>
<keyword evidence="5" id="KW-0433">Leucine-rich repeat</keyword>
<evidence type="ECO:0000259" key="11">
    <source>
        <dbReference type="PROSITE" id="PS50245"/>
    </source>
</evidence>
<dbReference type="InterPro" id="IPR025875">
    <property type="entry name" value="Leu-rich_rpt_4"/>
</dbReference>
<evidence type="ECO:0000259" key="10">
    <source>
        <dbReference type="PROSITE" id="PS50053"/>
    </source>
</evidence>
<keyword evidence="6" id="KW-0677">Repeat</keyword>
<dbReference type="PROSITE" id="PS00845">
    <property type="entry name" value="CAP_GLY_1"/>
    <property type="match status" value="1"/>
</dbReference>
<feature type="domain" description="CAP-Gly" evidence="11">
    <location>
        <begin position="136"/>
        <end position="180"/>
    </location>
</feature>
<dbReference type="InterPro" id="IPR000626">
    <property type="entry name" value="Ubiquitin-like_dom"/>
</dbReference>
<evidence type="ECO:0000256" key="6">
    <source>
        <dbReference type="ARBA" id="ARBA00022737"/>
    </source>
</evidence>
<dbReference type="InterPro" id="IPR029071">
    <property type="entry name" value="Ubiquitin-like_domsf"/>
</dbReference>
<dbReference type="PROSITE" id="PS50245">
    <property type="entry name" value="CAP_GLY_2"/>
    <property type="match status" value="1"/>
</dbReference>
<dbReference type="Gene3D" id="3.80.10.10">
    <property type="entry name" value="Ribonuclease Inhibitor"/>
    <property type="match status" value="2"/>
</dbReference>
<evidence type="ECO:0000256" key="2">
    <source>
        <dbReference type="ARBA" id="ARBA00006286"/>
    </source>
</evidence>
<dbReference type="PANTHER" id="PTHR18849:SF0">
    <property type="entry name" value="CILIA- AND FLAGELLA-ASSOCIATED PROTEIN 410-RELATED"/>
    <property type="match status" value="1"/>
</dbReference>
<evidence type="ECO:0000313" key="12">
    <source>
        <dbReference type="EMBL" id="KAK6488811.1"/>
    </source>
</evidence>
<dbReference type="Gene3D" id="3.10.20.90">
    <property type="entry name" value="Phosphatidylinositol 3-kinase Catalytic Subunit, Chain A, domain 1"/>
    <property type="match status" value="1"/>
</dbReference>
<evidence type="ECO:0000256" key="4">
    <source>
        <dbReference type="ARBA" id="ARBA00022490"/>
    </source>
</evidence>
<dbReference type="CDD" id="cd17044">
    <property type="entry name" value="Ubl_TBCE"/>
    <property type="match status" value="1"/>
</dbReference>
<comment type="caution">
    <text evidence="12">The sequence shown here is derived from an EMBL/GenBank/DDBJ whole genome shotgun (WGS) entry which is preliminary data.</text>
</comment>
<dbReference type="SUPFAM" id="SSF74924">
    <property type="entry name" value="Cap-Gly domain"/>
    <property type="match status" value="1"/>
</dbReference>
<evidence type="ECO:0000256" key="3">
    <source>
        <dbReference type="ARBA" id="ARBA00015004"/>
    </source>
</evidence>
<sequence>METQSCCNTDHCAHCPGGCSTWAKQAVPPQSTLGSGGQCPAETPAVPSTEAAAAKHSPAGSAKAAATLTGSGLRPCTHSASSTFWHGGNAPQTPWIRSLMTILNAQLANMTDSVPCDAVGRRIICDGEKGTVLFVGNVPPTAGLWLGVEWDNPERGKHDGSNEGVRYFKSRHPTSASFIRPKKVNFGVDLLTALKRRYDLEDNQGYTEKMTVGKTEVQMVGFQSVSEKQSQLHKLEVVSVKGSDVSSAGQDNEIQQTTPNIVLLNLSENLLSSWDRVADITRQLTKLKALELRGNRLSIPANPSSLTHAFANLKELALNKTGVNWSEVLECAPMWPALEELYLSDNSITDLQKPVHVLQSLTLLDLSNNPLSGGEQLKNIGYLPRLNKLLLTNTGLSSIHFDDVGPGCKTAMFPSLEFLAVDNNNISQWSFVNELEKLQSLQKLSCLNNPLMSAERNAETAQQLIIAKIGKLQVLNKSEILPDERRGAELDYRKIFGREWLEAGGNQDPEKNRPSEAFTAQHPRYQILIEKYGAPEDGELKEQQPFALKNQLLTITFKCPDRDEKKPIEKKLPDSMTIQKVKGLLYRLLKVPGSELKLTYTSSKMEGKEIEIDNDLKPLQFYSIEDGDSVLVRWS</sequence>
<dbReference type="PANTHER" id="PTHR18849">
    <property type="entry name" value="LEUCINE RICH REPEAT PROTEIN"/>
    <property type="match status" value="1"/>
</dbReference>
<dbReference type="PROSITE" id="PS50053">
    <property type="entry name" value="UBIQUITIN_2"/>
    <property type="match status" value="1"/>
</dbReference>
<organism evidence="12 13">
    <name type="scientific">Huso huso</name>
    <name type="common">Beluga</name>
    <name type="synonym">Acipenser huso</name>
    <dbReference type="NCBI Taxonomy" id="61971"/>
    <lineage>
        <taxon>Eukaryota</taxon>
        <taxon>Metazoa</taxon>
        <taxon>Chordata</taxon>
        <taxon>Craniata</taxon>
        <taxon>Vertebrata</taxon>
        <taxon>Euteleostomi</taxon>
        <taxon>Actinopterygii</taxon>
        <taxon>Chondrostei</taxon>
        <taxon>Acipenseriformes</taxon>
        <taxon>Acipenseridae</taxon>
        <taxon>Huso</taxon>
    </lineage>
</organism>
<reference evidence="12 13" key="1">
    <citation type="submission" date="2021-05" db="EMBL/GenBank/DDBJ databases">
        <authorList>
            <person name="Zahm M."/>
            <person name="Klopp C."/>
            <person name="Cabau C."/>
            <person name="Kuhl H."/>
            <person name="Suciu R."/>
            <person name="Ciorpac M."/>
            <person name="Holostenco D."/>
            <person name="Gessner J."/>
            <person name="Wuertz S."/>
            <person name="Hohne C."/>
            <person name="Stock M."/>
            <person name="Gislard M."/>
            <person name="Lluch J."/>
            <person name="Milhes M."/>
            <person name="Lampietro C."/>
            <person name="Lopez Roques C."/>
            <person name="Donnadieu C."/>
            <person name="Du K."/>
            <person name="Schartl M."/>
            <person name="Guiguen Y."/>
        </authorList>
    </citation>
    <scope>NUCLEOTIDE SEQUENCE [LARGE SCALE GENOMIC DNA]</scope>
    <source>
        <strain evidence="12">Hh-F2</strain>
        <tissue evidence="12">Blood</tissue>
    </source>
</reference>
<evidence type="ECO:0000313" key="13">
    <source>
        <dbReference type="Proteomes" id="UP001369086"/>
    </source>
</evidence>
<gene>
    <name evidence="12" type="ORF">HHUSO_G7727</name>
</gene>
<dbReference type="Pfam" id="PF01302">
    <property type="entry name" value="CAP_GLY"/>
    <property type="match status" value="1"/>
</dbReference>
<dbReference type="InterPro" id="IPR000938">
    <property type="entry name" value="CAP-Gly_domain"/>
</dbReference>
<feature type="domain" description="Ubiquitin-like" evidence="10">
    <location>
        <begin position="553"/>
        <end position="632"/>
    </location>
</feature>
<dbReference type="PROSITE" id="PS51450">
    <property type="entry name" value="LRR"/>
    <property type="match status" value="1"/>
</dbReference>
<dbReference type="EMBL" id="JAHFZB010000006">
    <property type="protein sequence ID" value="KAK6488811.1"/>
    <property type="molecule type" value="Genomic_DNA"/>
</dbReference>
<keyword evidence="8" id="KW-0206">Cytoskeleton</keyword>
<dbReference type="Pfam" id="PF12799">
    <property type="entry name" value="LRR_4"/>
    <property type="match status" value="1"/>
</dbReference>
<dbReference type="InterPro" id="IPR036859">
    <property type="entry name" value="CAP-Gly_dom_sf"/>
</dbReference>
<evidence type="ECO:0000256" key="8">
    <source>
        <dbReference type="ARBA" id="ARBA00023212"/>
    </source>
</evidence>
<dbReference type="Gene3D" id="2.30.30.190">
    <property type="entry name" value="CAP Gly-rich-like domain"/>
    <property type="match status" value="1"/>
</dbReference>
<dbReference type="SUPFAM" id="SSF54236">
    <property type="entry name" value="Ubiquitin-like"/>
    <property type="match status" value="1"/>
</dbReference>
<proteinExistence type="inferred from homology"/>
<accession>A0ABR0ZVI1</accession>
<evidence type="ECO:0000256" key="9">
    <source>
        <dbReference type="ARBA" id="ARBA00030180"/>
    </source>
</evidence>
<dbReference type="Pfam" id="PF14560">
    <property type="entry name" value="Ubiquitin_2"/>
    <property type="match status" value="1"/>
</dbReference>
<keyword evidence="4" id="KW-0963">Cytoplasm</keyword>
<dbReference type="InterPro" id="IPR032675">
    <property type="entry name" value="LRR_dom_sf"/>
</dbReference>
<comment type="similarity">
    <text evidence="2">Belongs to the TBCE family.</text>
</comment>
<evidence type="ECO:0000256" key="5">
    <source>
        <dbReference type="ARBA" id="ARBA00022614"/>
    </source>
</evidence>
<protein>
    <recommendedName>
        <fullName evidence="3">Tubulin-specific chaperone E</fullName>
    </recommendedName>
    <alternativeName>
        <fullName evidence="9">Tubulin-folding cofactor E</fullName>
    </alternativeName>
</protein>
<dbReference type="InterPro" id="IPR001611">
    <property type="entry name" value="Leu-rich_rpt"/>
</dbReference>
<dbReference type="SMART" id="SM01052">
    <property type="entry name" value="CAP_GLY"/>
    <property type="match status" value="1"/>
</dbReference>
<dbReference type="Proteomes" id="UP001369086">
    <property type="component" value="Unassembled WGS sequence"/>
</dbReference>